<dbReference type="GO" id="GO:0005737">
    <property type="term" value="C:cytoplasm"/>
    <property type="evidence" value="ECO:0007669"/>
    <property type="project" value="TreeGrafter"/>
</dbReference>
<dbReference type="GO" id="GO:0009378">
    <property type="term" value="F:four-way junction helicase activity"/>
    <property type="evidence" value="ECO:0007669"/>
    <property type="project" value="TreeGrafter"/>
</dbReference>
<keyword evidence="5" id="KW-0413">Isomerase</keyword>
<name>A0A8B4S1Z6_COMTE</name>
<dbReference type="Pfam" id="PF00271">
    <property type="entry name" value="Helicase_C"/>
    <property type="match status" value="1"/>
</dbReference>
<dbReference type="GeneID" id="64000056"/>
<dbReference type="GO" id="GO:0043138">
    <property type="term" value="F:3'-5' DNA helicase activity"/>
    <property type="evidence" value="ECO:0007669"/>
    <property type="project" value="UniProtKB-EC"/>
</dbReference>
<keyword evidence="2" id="KW-0547">Nucleotide-binding</keyword>
<dbReference type="InterPro" id="IPR027417">
    <property type="entry name" value="P-loop_NTPase"/>
</dbReference>
<keyword evidence="3" id="KW-0067">ATP-binding</keyword>
<evidence type="ECO:0000256" key="1">
    <source>
        <dbReference type="ARBA" id="ARBA00005446"/>
    </source>
</evidence>
<dbReference type="GO" id="GO:0016787">
    <property type="term" value="F:hydrolase activity"/>
    <property type="evidence" value="ECO:0007669"/>
    <property type="project" value="UniProtKB-KW"/>
</dbReference>
<keyword evidence="10" id="KW-0378">Hydrolase</keyword>
<evidence type="ECO:0000313" key="10">
    <source>
        <dbReference type="EMBL" id="SUY76799.1"/>
    </source>
</evidence>
<dbReference type="InterPro" id="IPR014001">
    <property type="entry name" value="Helicase_ATP-bd"/>
</dbReference>
<dbReference type="Pfam" id="PF00270">
    <property type="entry name" value="DEAD"/>
    <property type="match status" value="1"/>
</dbReference>
<comment type="catalytic activity">
    <reaction evidence="6">
        <text>Couples ATP hydrolysis with the unwinding of duplex DNA by translocating in the 3'-5' direction.</text>
        <dbReference type="EC" id="5.6.2.4"/>
    </reaction>
</comment>
<dbReference type="InterPro" id="IPR001650">
    <property type="entry name" value="Helicase_C-like"/>
</dbReference>
<evidence type="ECO:0000259" key="8">
    <source>
        <dbReference type="PROSITE" id="PS51192"/>
    </source>
</evidence>
<dbReference type="SMART" id="SM00490">
    <property type="entry name" value="HELICc"/>
    <property type="match status" value="1"/>
</dbReference>
<evidence type="ECO:0000256" key="6">
    <source>
        <dbReference type="ARBA" id="ARBA00034617"/>
    </source>
</evidence>
<dbReference type="Proteomes" id="UP000255070">
    <property type="component" value="Unassembled WGS sequence"/>
</dbReference>
<dbReference type="PROSITE" id="PS51194">
    <property type="entry name" value="HELICASE_CTER"/>
    <property type="match status" value="1"/>
</dbReference>
<dbReference type="InterPro" id="IPR011545">
    <property type="entry name" value="DEAD/DEAH_box_helicase_dom"/>
</dbReference>
<feature type="domain" description="Helicase C-terminal" evidence="9">
    <location>
        <begin position="381"/>
        <end position="532"/>
    </location>
</feature>
<keyword evidence="11" id="KW-1185">Reference proteome</keyword>
<dbReference type="GO" id="GO:0003677">
    <property type="term" value="F:DNA binding"/>
    <property type="evidence" value="ECO:0007669"/>
    <property type="project" value="UniProtKB-KW"/>
</dbReference>
<dbReference type="PANTHER" id="PTHR13710:SF105">
    <property type="entry name" value="ATP-DEPENDENT DNA HELICASE Q1"/>
    <property type="match status" value="1"/>
</dbReference>
<comment type="caution">
    <text evidence="10">The sequence shown here is derived from an EMBL/GenBank/DDBJ whole genome shotgun (WGS) entry which is preliminary data.</text>
</comment>
<dbReference type="EMBL" id="UFXL01000001">
    <property type="protein sequence ID" value="SUY76799.1"/>
    <property type="molecule type" value="Genomic_DNA"/>
</dbReference>
<protein>
    <recommendedName>
        <fullName evidence="7">DNA 3'-5' helicase</fullName>
        <ecNumber evidence="7">5.6.2.4</ecNumber>
    </recommendedName>
</protein>
<dbReference type="RefSeq" id="WP_003077054.1">
    <property type="nucleotide sequence ID" value="NZ_BBJZ01000026.1"/>
</dbReference>
<dbReference type="Gene3D" id="3.40.50.300">
    <property type="entry name" value="P-loop containing nucleotide triphosphate hydrolases"/>
    <property type="match status" value="2"/>
</dbReference>
<dbReference type="EC" id="5.6.2.4" evidence="7"/>
<gene>
    <name evidence="10" type="primary">recQ_2</name>
    <name evidence="10" type="ORF">NCTC10698_01820</name>
</gene>
<evidence type="ECO:0000256" key="2">
    <source>
        <dbReference type="ARBA" id="ARBA00022741"/>
    </source>
</evidence>
<dbReference type="AlphaFoldDB" id="A0A8B4S1Z6"/>
<dbReference type="GO" id="GO:0005524">
    <property type="term" value="F:ATP binding"/>
    <property type="evidence" value="ECO:0007669"/>
    <property type="project" value="UniProtKB-KW"/>
</dbReference>
<evidence type="ECO:0000313" key="11">
    <source>
        <dbReference type="Proteomes" id="UP000255070"/>
    </source>
</evidence>
<evidence type="ECO:0000256" key="7">
    <source>
        <dbReference type="ARBA" id="ARBA00034808"/>
    </source>
</evidence>
<evidence type="ECO:0000259" key="9">
    <source>
        <dbReference type="PROSITE" id="PS51194"/>
    </source>
</evidence>
<evidence type="ECO:0000256" key="5">
    <source>
        <dbReference type="ARBA" id="ARBA00023235"/>
    </source>
</evidence>
<evidence type="ECO:0000256" key="3">
    <source>
        <dbReference type="ARBA" id="ARBA00022840"/>
    </source>
</evidence>
<dbReference type="GO" id="GO:0000724">
    <property type="term" value="P:double-strand break repair via homologous recombination"/>
    <property type="evidence" value="ECO:0007669"/>
    <property type="project" value="TreeGrafter"/>
</dbReference>
<reference evidence="10 11" key="1">
    <citation type="submission" date="2018-06" db="EMBL/GenBank/DDBJ databases">
        <authorList>
            <consortium name="Pathogen Informatics"/>
            <person name="Doyle S."/>
        </authorList>
    </citation>
    <scope>NUCLEOTIDE SEQUENCE [LARGE SCALE GENOMIC DNA]</scope>
    <source>
        <strain evidence="10 11">NCTC10698</strain>
    </source>
</reference>
<dbReference type="SMART" id="SM00487">
    <property type="entry name" value="DEXDc"/>
    <property type="match status" value="1"/>
</dbReference>
<proteinExistence type="inferred from homology"/>
<dbReference type="GO" id="GO:0005694">
    <property type="term" value="C:chromosome"/>
    <property type="evidence" value="ECO:0007669"/>
    <property type="project" value="TreeGrafter"/>
</dbReference>
<comment type="similarity">
    <text evidence="1">Belongs to the helicase family. RecQ subfamily.</text>
</comment>
<organism evidence="10 11">
    <name type="scientific">Comamonas testosteroni</name>
    <name type="common">Pseudomonas testosteroni</name>
    <dbReference type="NCBI Taxonomy" id="285"/>
    <lineage>
        <taxon>Bacteria</taxon>
        <taxon>Pseudomonadati</taxon>
        <taxon>Pseudomonadota</taxon>
        <taxon>Betaproteobacteria</taxon>
        <taxon>Burkholderiales</taxon>
        <taxon>Comamonadaceae</taxon>
        <taxon>Comamonas</taxon>
    </lineage>
</organism>
<sequence length="860" mass="94565">MSGALFSETDLRAALAHWPDSAPDLEGKGTTSGLMDRLRQCLRDLLRQSGTATFLDLIALLRHWLLAQARGGEAPWLEVPLTPPWPSSQVWNDHGFEVADLGTCAQIRPHYPRLPWLGEQHDLFDDAFNGIEARLPTRLPSDPPLRSLLGLPTYTGPGQREAVRALMHLPADTTLIANLPTGSGKSLLAQLPPLAASQGTLTLVIVPTVALAIDQGRRMAELFKKRDPQWTDRPLSFHSGLSIEERSSVFQALRRGEQRVLFTSPEAATGSLRSLLVDCAREGRISHVVIDEAHLVVTWGSGFRPAFQLLPALIASLRQARGPDAPQPIRVVLASATLTPHTVTSLQSQFSGSMGHCVVSGIFLRPEPRYAMKPLASPNTRVRRVLEVVLKAPRPFILYVTRPDEAEEWLRHLSEAGLGRVAAFTGETPAQQRQLLMALWDTNALDGMVATSAFGLGVDKNDVRAVIHATLPESLDRFYQEVGRSGRDGLASASLLLYTEQDVEQARDMAGPTLIGNDLGYERWVAMLDDPARPITADGEIWVNLNRLRAGLSSQGKSNRIWNLRTLNLMATAGLIEITGLSARAPDGATSNDDQEYTDAQVTFASVRIRHPNHRDVLVFDERMNAARDGLLQAAGDAFTLMYRAAQAQIEISQALIQLYGLALPNHWGPVTAFCGGCSQHWGDRRMPVRQLKPFVARIDRFSPRLEETPELQSLPREQANLAFIATADLARTCADSRSSLAMLLQKVRPHSLWIPHSASDSLIDSIITQLIAVRSDTFVDRFDPRDPTALRGGSAEVRFLLWLEPMITPEAAAALRTSPSALTVVFIHTQLPDPSRPDRPWSSVVAHADEDTVLRKLIA</sequence>
<dbReference type="SUPFAM" id="SSF52540">
    <property type="entry name" value="P-loop containing nucleoside triphosphate hydrolases"/>
    <property type="match status" value="1"/>
</dbReference>
<keyword evidence="10" id="KW-0347">Helicase</keyword>
<evidence type="ECO:0000256" key="4">
    <source>
        <dbReference type="ARBA" id="ARBA00023125"/>
    </source>
</evidence>
<dbReference type="PANTHER" id="PTHR13710">
    <property type="entry name" value="DNA HELICASE RECQ FAMILY MEMBER"/>
    <property type="match status" value="1"/>
</dbReference>
<feature type="domain" description="Helicase ATP-binding" evidence="8">
    <location>
        <begin position="166"/>
        <end position="356"/>
    </location>
</feature>
<dbReference type="PROSITE" id="PS51192">
    <property type="entry name" value="HELICASE_ATP_BIND_1"/>
    <property type="match status" value="1"/>
</dbReference>
<accession>A0A8B4S1Z6</accession>
<dbReference type="NCBIfam" id="NF041063">
    <property type="entry name" value="DpdF"/>
    <property type="match status" value="1"/>
</dbReference>
<keyword evidence="4" id="KW-0238">DNA-binding</keyword>